<dbReference type="EMBL" id="CP025544">
    <property type="protein sequence ID" value="AXK60987.1"/>
    <property type="molecule type" value="Genomic_DNA"/>
</dbReference>
<reference evidence="1 2" key="1">
    <citation type="submission" date="2017-12" db="EMBL/GenBank/DDBJ databases">
        <title>Chromulinavorax destructans is a abundant pathogen of dominant heterotrophic picoflagllates.</title>
        <authorList>
            <person name="Deeg C.M."/>
            <person name="Zimmer M."/>
            <person name="Suttle C.A."/>
        </authorList>
    </citation>
    <scope>NUCLEOTIDE SEQUENCE [LARGE SCALE GENOMIC DNA]</scope>
    <source>
        <strain evidence="1 2">SeV1</strain>
    </source>
</reference>
<protein>
    <submittedName>
        <fullName evidence="1">Uncharacterized protein</fullName>
    </submittedName>
</protein>
<dbReference type="KEGG" id="cdes:C0J27_04615"/>
<dbReference type="Proteomes" id="UP000254834">
    <property type="component" value="Chromosome"/>
</dbReference>
<accession>A0A345ZCH0</accession>
<gene>
    <name evidence="1" type="ORF">C0J27_04615</name>
</gene>
<dbReference type="AlphaFoldDB" id="A0A345ZCH0"/>
<organism evidence="1 2">
    <name type="scientific">Candidatus Chromulinivorax destructor</name>
    <dbReference type="NCBI Taxonomy" id="2066483"/>
    <lineage>
        <taxon>Bacteria</taxon>
        <taxon>Candidatus Babelota</taxon>
        <taxon>Candidatus Babeliae</taxon>
        <taxon>Candidatus Babeliales</taxon>
        <taxon>Candidatus Chromulinivoraceae</taxon>
        <taxon>Candidatus Chromulinivorax</taxon>
    </lineage>
</organism>
<evidence type="ECO:0000313" key="1">
    <source>
        <dbReference type="EMBL" id="AXK60987.1"/>
    </source>
</evidence>
<sequence>MSKKNIFTFILIFSYIADHDNLVASDNQDSIFNDFTKNLGNLSYEEISVIAVTAGISMYAGCYARHHLYHKSCVHDVIHEESECSGSELLSSECLFTFDKHAFGKLSEDGSQDSLPDLQVIPGCEELDDLYEWTNAMKNQKIDSPKSCRVIPPVRYSHNESDGNKSSCQTMKPFFK</sequence>
<keyword evidence="2" id="KW-1185">Reference proteome</keyword>
<name>A0A345ZCH0_9BACT</name>
<evidence type="ECO:0000313" key="2">
    <source>
        <dbReference type="Proteomes" id="UP000254834"/>
    </source>
</evidence>
<dbReference type="RefSeq" id="WP_115586002.1">
    <property type="nucleotide sequence ID" value="NZ_CP025544.1"/>
</dbReference>
<proteinExistence type="predicted"/>